<dbReference type="AlphaFoldDB" id="L7VYU0"/>
<evidence type="ECO:0000256" key="2">
    <source>
        <dbReference type="PIRSR" id="PIRSR613078-2"/>
    </source>
</evidence>
<proteinExistence type="predicted"/>
<accession>L7VYU0</accession>
<dbReference type="SUPFAM" id="SSF53254">
    <property type="entry name" value="Phosphoglycerate mutase-like"/>
    <property type="match status" value="1"/>
</dbReference>
<dbReference type="GO" id="GO:0101006">
    <property type="term" value="F:protein histidine phosphatase activity"/>
    <property type="evidence" value="ECO:0007669"/>
    <property type="project" value="InterPro"/>
</dbReference>
<dbReference type="CDD" id="cd07067">
    <property type="entry name" value="HP_PGM_like"/>
    <property type="match status" value="1"/>
</dbReference>
<organism evidence="3">
    <name type="scientific">uncultured bacterium A1Q1_fos_565</name>
    <dbReference type="NCBI Taxonomy" id="1256585"/>
    <lineage>
        <taxon>Bacteria</taxon>
        <taxon>environmental samples</taxon>
    </lineage>
</organism>
<dbReference type="InterPro" id="IPR004449">
    <property type="entry name" value="SixA"/>
</dbReference>
<dbReference type="EMBL" id="JX649908">
    <property type="protein sequence ID" value="AGC72646.1"/>
    <property type="molecule type" value="Genomic_DNA"/>
</dbReference>
<protein>
    <submittedName>
        <fullName evidence="3">Phosphohistidine phosphatase SixA</fullName>
    </submittedName>
</protein>
<dbReference type="Pfam" id="PF00300">
    <property type="entry name" value="His_Phos_1"/>
    <property type="match status" value="1"/>
</dbReference>
<name>L7VYU0_9BACT</name>
<reference evidence="3" key="1">
    <citation type="submission" date="2012-09" db="EMBL/GenBank/DDBJ databases">
        <title>Metagenomic Characterization of a Microbial Community in Wastewater Detects High Levels of Antibiotic Resistance.</title>
        <authorList>
            <person name="Abrams M."/>
            <person name="Caldwell A."/>
            <person name="Vandaei E."/>
            <person name="Lee W."/>
            <person name="Perrott J."/>
            <person name="Khan S.Y."/>
            <person name="Ta J."/>
            <person name="Romero D."/>
            <person name="Nguyen V."/>
            <person name="Pourmand N."/>
            <person name="Ouverney C.C."/>
        </authorList>
    </citation>
    <scope>NUCLEOTIDE SEQUENCE</scope>
</reference>
<dbReference type="InterPro" id="IPR029033">
    <property type="entry name" value="His_PPase_superfam"/>
</dbReference>
<dbReference type="Gene3D" id="3.40.50.1240">
    <property type="entry name" value="Phosphoglycerate mutase-like"/>
    <property type="match status" value="1"/>
</dbReference>
<feature type="binding site" evidence="2">
    <location>
        <position position="57"/>
    </location>
    <ligand>
        <name>substrate</name>
    </ligand>
</feature>
<sequence length="153" mass="16833">MKIFLIRHGHAVDEDRQLSDSERFLSRKGRKSVREVGRALRRASVTFDAVLTSPLVRAVQTAELLGEQLGYEGVIEVVPSLQPMGPIEAAQQEILQRSRHIAVVGHEPSISALCGILCGRGHFPPLRKAQVVCLSGAEVAWTLDPDRLEPQPL</sequence>
<dbReference type="GO" id="GO:0005737">
    <property type="term" value="C:cytoplasm"/>
    <property type="evidence" value="ECO:0007669"/>
    <property type="project" value="InterPro"/>
</dbReference>
<dbReference type="NCBIfam" id="TIGR00249">
    <property type="entry name" value="sixA"/>
    <property type="match status" value="1"/>
</dbReference>
<keyword evidence="1" id="KW-0378">Hydrolase</keyword>
<evidence type="ECO:0000313" key="3">
    <source>
        <dbReference type="EMBL" id="AGC72646.1"/>
    </source>
</evidence>
<evidence type="ECO:0000256" key="1">
    <source>
        <dbReference type="ARBA" id="ARBA00022801"/>
    </source>
</evidence>
<dbReference type="PANTHER" id="PTHR20935">
    <property type="entry name" value="PHOSPHOGLYCERATE MUTASE-RELATED"/>
    <property type="match status" value="1"/>
</dbReference>
<dbReference type="SMART" id="SM00855">
    <property type="entry name" value="PGAM"/>
    <property type="match status" value="1"/>
</dbReference>
<dbReference type="InterPro" id="IPR051021">
    <property type="entry name" value="Mito_Ser/Thr_phosphatase"/>
</dbReference>
<dbReference type="InterPro" id="IPR013078">
    <property type="entry name" value="His_Pase_superF_clade-1"/>
</dbReference>